<reference evidence="3 4" key="1">
    <citation type="submission" date="2018-06" db="EMBL/GenBank/DDBJ databases">
        <title>The draft genome sequence of Crocinitomix sp. SM1701.</title>
        <authorList>
            <person name="Zhang X."/>
        </authorList>
    </citation>
    <scope>NUCLEOTIDE SEQUENCE [LARGE SCALE GENOMIC DNA]</scope>
    <source>
        <strain evidence="3 4">SM1701</strain>
    </source>
</reference>
<dbReference type="Proteomes" id="UP000249248">
    <property type="component" value="Unassembled WGS sequence"/>
</dbReference>
<proteinExistence type="predicted"/>
<feature type="domain" description="Outer membrane protein beta-barrel" evidence="2">
    <location>
        <begin position="338"/>
        <end position="507"/>
    </location>
</feature>
<name>A0A2W1N3S2_9FLAO</name>
<sequence length="537" mass="60328">MSADKNHIDQFFKNTLDGHVVKAPVHIKSAVLKSVGKSTLWSWVAISIGLATIAIFTLWYTPLKSKQHYSVRKEILKLDKKVNTSLKDYSENLQTIAKPVLKNQLQKKKNMVKKINHTKQNLSLTNPATNKKQDQNNKKEIVNTKLEKKETALKKKAVTVAVKDKKTSEISTSTIQSLANTLPEKTLSNEEPQEVFAKTTKGIDEVEIKKSVDKKATPPLEGISTINENEGSATTLIKTQEEGTNEDVTVNIAVDTLVNKKLDTVRDFNTKDSAQISQTVDLGNTTDSIQPTEVIIDKTTSPQKNRFLLTGIIGPTIQNVNYDKDELSATFENAHLEKIGYSAQLKLAYKINSKLFTELGLGFEQQSYSTSFKLNTIKYNITQQESFDSFIYDTIGNIIDTSYTTTYDTTAVKGIKSTFGKVQVQYAQIPLYLGYQFEKNKWLFHLKAGVQLNYLIKQTGTYLKNNEIIDLTESNSIFKKVVINYNIGAAAHYNLLSNLYLSGQFNYQVGIQNYYKVDYGTRAINSLSFGIGIGHRF</sequence>
<evidence type="ECO:0000313" key="4">
    <source>
        <dbReference type="Proteomes" id="UP000249248"/>
    </source>
</evidence>
<dbReference type="InterPro" id="IPR025665">
    <property type="entry name" value="Beta-barrel_OMP_2"/>
</dbReference>
<feature type="transmembrane region" description="Helical" evidence="1">
    <location>
        <begin position="40"/>
        <end position="63"/>
    </location>
</feature>
<keyword evidence="1" id="KW-0472">Membrane</keyword>
<gene>
    <name evidence="3" type="ORF">DNU06_06335</name>
</gene>
<evidence type="ECO:0000259" key="2">
    <source>
        <dbReference type="Pfam" id="PF13568"/>
    </source>
</evidence>
<keyword evidence="1" id="KW-0812">Transmembrane</keyword>
<organism evidence="3 4">
    <name type="scientific">Putridiphycobacter roseus</name>
    <dbReference type="NCBI Taxonomy" id="2219161"/>
    <lineage>
        <taxon>Bacteria</taxon>
        <taxon>Pseudomonadati</taxon>
        <taxon>Bacteroidota</taxon>
        <taxon>Flavobacteriia</taxon>
        <taxon>Flavobacteriales</taxon>
        <taxon>Crocinitomicaceae</taxon>
        <taxon>Putridiphycobacter</taxon>
    </lineage>
</organism>
<comment type="caution">
    <text evidence="3">The sequence shown here is derived from an EMBL/GenBank/DDBJ whole genome shotgun (WGS) entry which is preliminary data.</text>
</comment>
<evidence type="ECO:0000313" key="3">
    <source>
        <dbReference type="EMBL" id="PZE18230.1"/>
    </source>
</evidence>
<dbReference type="OrthoDB" id="764246at2"/>
<evidence type="ECO:0000256" key="1">
    <source>
        <dbReference type="SAM" id="Phobius"/>
    </source>
</evidence>
<protein>
    <recommendedName>
        <fullName evidence="2">Outer membrane protein beta-barrel domain-containing protein</fullName>
    </recommendedName>
</protein>
<keyword evidence="1" id="KW-1133">Transmembrane helix</keyword>
<dbReference type="EMBL" id="QKSB01000002">
    <property type="protein sequence ID" value="PZE18230.1"/>
    <property type="molecule type" value="Genomic_DNA"/>
</dbReference>
<accession>A0A2W1N3S2</accession>
<dbReference type="RefSeq" id="WP_111062383.1">
    <property type="nucleotide sequence ID" value="NZ_JBHUCU010000002.1"/>
</dbReference>
<dbReference type="Pfam" id="PF13568">
    <property type="entry name" value="OMP_b-brl_2"/>
    <property type="match status" value="1"/>
</dbReference>
<keyword evidence="4" id="KW-1185">Reference proteome</keyword>
<dbReference type="AlphaFoldDB" id="A0A2W1N3S2"/>